<accession>A0ABR1XZ98</accession>
<proteinExistence type="predicted"/>
<protein>
    <submittedName>
        <fullName evidence="1">Uncharacterized protein</fullName>
    </submittedName>
</protein>
<reference evidence="1 2" key="1">
    <citation type="journal article" date="2022" name="G3 (Bethesda)">
        <title>Enemy or ally: a genomic approach to elucidate the lifestyle of Phyllosticta citrichinaensis.</title>
        <authorList>
            <person name="Buijs V.A."/>
            <person name="Groenewald J.Z."/>
            <person name="Haridas S."/>
            <person name="LaButti K.M."/>
            <person name="Lipzen A."/>
            <person name="Martin F.M."/>
            <person name="Barry K."/>
            <person name="Grigoriev I.V."/>
            <person name="Crous P.W."/>
            <person name="Seidl M.F."/>
        </authorList>
    </citation>
    <scope>NUCLEOTIDE SEQUENCE [LARGE SCALE GENOMIC DNA]</scope>
    <source>
        <strain evidence="1 2">CBS 129764</strain>
    </source>
</reference>
<keyword evidence="2" id="KW-1185">Reference proteome</keyword>
<dbReference type="EMBL" id="JBBWUH010000003">
    <property type="protein sequence ID" value="KAK8173636.1"/>
    <property type="molecule type" value="Genomic_DNA"/>
</dbReference>
<dbReference type="Proteomes" id="UP001456524">
    <property type="component" value="Unassembled WGS sequence"/>
</dbReference>
<comment type="caution">
    <text evidence="1">The sequence shown here is derived from an EMBL/GenBank/DDBJ whole genome shotgun (WGS) entry which is preliminary data.</text>
</comment>
<evidence type="ECO:0000313" key="1">
    <source>
        <dbReference type="EMBL" id="KAK8173636.1"/>
    </source>
</evidence>
<organism evidence="1 2">
    <name type="scientific">Phyllosticta citrichinensis</name>
    <dbReference type="NCBI Taxonomy" id="1130410"/>
    <lineage>
        <taxon>Eukaryota</taxon>
        <taxon>Fungi</taxon>
        <taxon>Dikarya</taxon>
        <taxon>Ascomycota</taxon>
        <taxon>Pezizomycotina</taxon>
        <taxon>Dothideomycetes</taxon>
        <taxon>Dothideomycetes incertae sedis</taxon>
        <taxon>Botryosphaeriales</taxon>
        <taxon>Phyllostictaceae</taxon>
        <taxon>Phyllosticta</taxon>
    </lineage>
</organism>
<sequence>MAIWMQGRRAVALSRAAWPGMEAQGKKGQTKKEAAEADRDRDREKFCLYTDARTTEKDWNGKERQGRRELRSSVVRLVALLISEQTRFIDLHRRKNSVAEVVQLINYLTAISAYCRQSTTFSYSVFLMWRVLSVHAQETPGARTGRSIINWTGVCLM</sequence>
<evidence type="ECO:0000313" key="2">
    <source>
        <dbReference type="Proteomes" id="UP001456524"/>
    </source>
</evidence>
<gene>
    <name evidence="1" type="ORF">IWX90DRAFT_147904</name>
</gene>
<name>A0ABR1XZ98_9PEZI</name>